<keyword evidence="4" id="KW-1185">Reference proteome</keyword>
<organism evidence="3 4">
    <name type="scientific">Cucurbitaria berberidis CBS 394.84</name>
    <dbReference type="NCBI Taxonomy" id="1168544"/>
    <lineage>
        <taxon>Eukaryota</taxon>
        <taxon>Fungi</taxon>
        <taxon>Dikarya</taxon>
        <taxon>Ascomycota</taxon>
        <taxon>Pezizomycotina</taxon>
        <taxon>Dothideomycetes</taxon>
        <taxon>Pleosporomycetidae</taxon>
        <taxon>Pleosporales</taxon>
        <taxon>Pleosporineae</taxon>
        <taxon>Cucurbitariaceae</taxon>
        <taxon>Cucurbitaria</taxon>
    </lineage>
</organism>
<dbReference type="EMBL" id="ML976615">
    <property type="protein sequence ID" value="KAF1849197.1"/>
    <property type="molecule type" value="Genomic_DNA"/>
</dbReference>
<name>A0A9P4GP18_9PLEO</name>
<keyword evidence="1" id="KW-1133">Transmembrane helix</keyword>
<keyword evidence="1" id="KW-0472">Membrane</keyword>
<feature type="transmembrane region" description="Helical" evidence="1">
    <location>
        <begin position="218"/>
        <end position="241"/>
    </location>
</feature>
<feature type="chain" id="PRO_5040297791" evidence="2">
    <location>
        <begin position="23"/>
        <end position="242"/>
    </location>
</feature>
<sequence length="242" mass="25717">MPGLRLQHQLLGFLLLVNMALAGRFSFSIQEIIVGVTRDFKEDDLVLAIAATTGSTPSNNTWSLGSVEANDIIKWNNLTHEIEVPVSASNLSVAIGIMNTPNGTEVTVQNATSQLVQIIVGAAANMSGTAGPAERLLDIALNFFSDLTSCAGPTVIDNVTYAPDTLNSLNQSQKTCETKTYFEEVKILCGLQNSNYTVTYCLERLDAKPVPASAAASLLPGLFLLFITLAVACISGGYGLLM</sequence>
<evidence type="ECO:0000256" key="1">
    <source>
        <dbReference type="SAM" id="Phobius"/>
    </source>
</evidence>
<gene>
    <name evidence="3" type="ORF">K460DRAFT_428660</name>
</gene>
<keyword evidence="2" id="KW-0732">Signal</keyword>
<comment type="caution">
    <text evidence="3">The sequence shown here is derived from an EMBL/GenBank/DDBJ whole genome shotgun (WGS) entry which is preliminary data.</text>
</comment>
<dbReference type="GeneID" id="63855550"/>
<evidence type="ECO:0000313" key="4">
    <source>
        <dbReference type="Proteomes" id="UP000800039"/>
    </source>
</evidence>
<reference evidence="3" key="1">
    <citation type="submission" date="2020-01" db="EMBL/GenBank/DDBJ databases">
        <authorList>
            <consortium name="DOE Joint Genome Institute"/>
            <person name="Haridas S."/>
            <person name="Albert R."/>
            <person name="Binder M."/>
            <person name="Bloem J."/>
            <person name="Labutti K."/>
            <person name="Salamov A."/>
            <person name="Andreopoulos B."/>
            <person name="Baker S.E."/>
            <person name="Barry K."/>
            <person name="Bills G."/>
            <person name="Bluhm B.H."/>
            <person name="Cannon C."/>
            <person name="Castanera R."/>
            <person name="Culley D.E."/>
            <person name="Daum C."/>
            <person name="Ezra D."/>
            <person name="Gonzalez J.B."/>
            <person name="Henrissat B."/>
            <person name="Kuo A."/>
            <person name="Liang C."/>
            <person name="Lipzen A."/>
            <person name="Lutzoni F."/>
            <person name="Magnuson J."/>
            <person name="Mondo S."/>
            <person name="Nolan M."/>
            <person name="Ohm R."/>
            <person name="Pangilinan J."/>
            <person name="Park H.-J."/>
            <person name="Ramirez L."/>
            <person name="Alfaro M."/>
            <person name="Sun H."/>
            <person name="Tritt A."/>
            <person name="Yoshinaga Y."/>
            <person name="Zwiers L.-H."/>
            <person name="Turgeon B.G."/>
            <person name="Goodwin S.B."/>
            <person name="Spatafora J.W."/>
            <person name="Crous P.W."/>
            <person name="Grigoriev I.V."/>
        </authorList>
    </citation>
    <scope>NUCLEOTIDE SEQUENCE</scope>
    <source>
        <strain evidence="3">CBS 394.84</strain>
    </source>
</reference>
<proteinExistence type="predicted"/>
<feature type="signal peptide" evidence="2">
    <location>
        <begin position="1"/>
        <end position="22"/>
    </location>
</feature>
<keyword evidence="1" id="KW-0812">Transmembrane</keyword>
<evidence type="ECO:0000256" key="2">
    <source>
        <dbReference type="SAM" id="SignalP"/>
    </source>
</evidence>
<dbReference type="OrthoDB" id="3790059at2759"/>
<dbReference type="Proteomes" id="UP000800039">
    <property type="component" value="Unassembled WGS sequence"/>
</dbReference>
<evidence type="ECO:0000313" key="3">
    <source>
        <dbReference type="EMBL" id="KAF1849197.1"/>
    </source>
</evidence>
<dbReference type="RefSeq" id="XP_040791760.1">
    <property type="nucleotide sequence ID" value="XM_040938296.1"/>
</dbReference>
<protein>
    <submittedName>
        <fullName evidence="3">Uncharacterized protein</fullName>
    </submittedName>
</protein>
<dbReference type="AlphaFoldDB" id="A0A9P4GP18"/>
<accession>A0A9P4GP18</accession>